<reference evidence="2" key="2">
    <citation type="submission" date="2020-11" db="EMBL/GenBank/DDBJ databases">
        <authorList>
            <person name="McCartney M.A."/>
            <person name="Auch B."/>
            <person name="Kono T."/>
            <person name="Mallez S."/>
            <person name="Becker A."/>
            <person name="Gohl D.M."/>
            <person name="Silverstein K.A.T."/>
            <person name="Koren S."/>
            <person name="Bechman K.B."/>
            <person name="Herman A."/>
            <person name="Abrahante J.E."/>
            <person name="Garbe J."/>
        </authorList>
    </citation>
    <scope>NUCLEOTIDE SEQUENCE</scope>
    <source>
        <strain evidence="2">Duluth1</strain>
        <tissue evidence="2">Whole animal</tissue>
    </source>
</reference>
<feature type="transmembrane region" description="Helical" evidence="1">
    <location>
        <begin position="107"/>
        <end position="126"/>
    </location>
</feature>
<feature type="transmembrane region" description="Helical" evidence="1">
    <location>
        <begin position="41"/>
        <end position="64"/>
    </location>
</feature>
<dbReference type="Proteomes" id="UP000828390">
    <property type="component" value="Unassembled WGS sequence"/>
</dbReference>
<protein>
    <submittedName>
        <fullName evidence="2">Uncharacterized protein</fullName>
    </submittedName>
</protein>
<keyword evidence="1" id="KW-0472">Membrane</keyword>
<keyword evidence="1" id="KW-0812">Transmembrane</keyword>
<name>A0A9D4N1I4_DREPO</name>
<sequence>MDRWGAPIPVKRPTEGLRWYEYLFCCCKCRGTCRSCVLITVIYYVPIILLIALAVCNVFFGVYWRNECGFQPLLPYWMIISALSPFLLLPFIKAVKDPYFGVTCWRALSVALYLVFFAWLITGSIWNFETFKSATDAQCKKVLKIYALALTCVHWLLFALATIPQVYILTKVCCCCTENAIRPLKPHMNVEENI</sequence>
<evidence type="ECO:0000256" key="1">
    <source>
        <dbReference type="SAM" id="Phobius"/>
    </source>
</evidence>
<comment type="caution">
    <text evidence="2">The sequence shown here is derived from an EMBL/GenBank/DDBJ whole genome shotgun (WGS) entry which is preliminary data.</text>
</comment>
<feature type="transmembrane region" description="Helical" evidence="1">
    <location>
        <begin position="146"/>
        <end position="167"/>
    </location>
</feature>
<keyword evidence="1" id="KW-1133">Transmembrane helix</keyword>
<dbReference type="EMBL" id="JAIWYP010000001">
    <property type="protein sequence ID" value="KAH3886431.1"/>
    <property type="molecule type" value="Genomic_DNA"/>
</dbReference>
<organism evidence="2 3">
    <name type="scientific">Dreissena polymorpha</name>
    <name type="common">Zebra mussel</name>
    <name type="synonym">Mytilus polymorpha</name>
    <dbReference type="NCBI Taxonomy" id="45954"/>
    <lineage>
        <taxon>Eukaryota</taxon>
        <taxon>Metazoa</taxon>
        <taxon>Spiralia</taxon>
        <taxon>Lophotrochozoa</taxon>
        <taxon>Mollusca</taxon>
        <taxon>Bivalvia</taxon>
        <taxon>Autobranchia</taxon>
        <taxon>Heteroconchia</taxon>
        <taxon>Euheterodonta</taxon>
        <taxon>Imparidentia</taxon>
        <taxon>Neoheterodontei</taxon>
        <taxon>Myida</taxon>
        <taxon>Dreissenoidea</taxon>
        <taxon>Dreissenidae</taxon>
        <taxon>Dreissena</taxon>
    </lineage>
</organism>
<feature type="transmembrane region" description="Helical" evidence="1">
    <location>
        <begin position="76"/>
        <end position="95"/>
    </location>
</feature>
<gene>
    <name evidence="2" type="ORF">DPMN_010438</name>
</gene>
<dbReference type="AlphaFoldDB" id="A0A9D4N1I4"/>
<accession>A0A9D4N1I4</accession>
<proteinExistence type="predicted"/>
<evidence type="ECO:0000313" key="2">
    <source>
        <dbReference type="EMBL" id="KAH3886431.1"/>
    </source>
</evidence>
<keyword evidence="3" id="KW-1185">Reference proteome</keyword>
<evidence type="ECO:0000313" key="3">
    <source>
        <dbReference type="Proteomes" id="UP000828390"/>
    </source>
</evidence>
<reference evidence="2" key="1">
    <citation type="journal article" date="2019" name="bioRxiv">
        <title>The Genome of the Zebra Mussel, Dreissena polymorpha: A Resource for Invasive Species Research.</title>
        <authorList>
            <person name="McCartney M.A."/>
            <person name="Auch B."/>
            <person name="Kono T."/>
            <person name="Mallez S."/>
            <person name="Zhang Y."/>
            <person name="Obille A."/>
            <person name="Becker A."/>
            <person name="Abrahante J.E."/>
            <person name="Garbe J."/>
            <person name="Badalamenti J.P."/>
            <person name="Herman A."/>
            <person name="Mangelson H."/>
            <person name="Liachko I."/>
            <person name="Sullivan S."/>
            <person name="Sone E.D."/>
            <person name="Koren S."/>
            <person name="Silverstein K.A.T."/>
            <person name="Beckman K.B."/>
            <person name="Gohl D.M."/>
        </authorList>
    </citation>
    <scope>NUCLEOTIDE SEQUENCE</scope>
    <source>
        <strain evidence="2">Duluth1</strain>
        <tissue evidence="2">Whole animal</tissue>
    </source>
</reference>